<evidence type="ECO:0000256" key="2">
    <source>
        <dbReference type="SAM" id="SignalP"/>
    </source>
</evidence>
<evidence type="ECO:0000259" key="3">
    <source>
        <dbReference type="SMART" id="SM00900"/>
    </source>
</evidence>
<dbReference type="InterPro" id="IPR007329">
    <property type="entry name" value="FMN-bd"/>
</dbReference>
<dbReference type="Pfam" id="PF04205">
    <property type="entry name" value="FMN_bind"/>
    <property type="match status" value="1"/>
</dbReference>
<name>A0A2R7Z1X6_9ACTN</name>
<proteinExistence type="predicted"/>
<dbReference type="Gene3D" id="3.90.1010.20">
    <property type="match status" value="1"/>
</dbReference>
<dbReference type="AlphaFoldDB" id="A0A2R7Z1X6"/>
<feature type="signal peptide" evidence="2">
    <location>
        <begin position="1"/>
        <end position="26"/>
    </location>
</feature>
<dbReference type="Proteomes" id="UP000244867">
    <property type="component" value="Unassembled WGS sequence"/>
</dbReference>
<protein>
    <submittedName>
        <fullName evidence="4">FMN-binding protein</fullName>
    </submittedName>
</protein>
<dbReference type="OrthoDB" id="8099475at2"/>
<dbReference type="GO" id="GO:0016020">
    <property type="term" value="C:membrane"/>
    <property type="evidence" value="ECO:0007669"/>
    <property type="project" value="InterPro"/>
</dbReference>
<keyword evidence="2" id="KW-0732">Signal</keyword>
<dbReference type="GO" id="GO:0010181">
    <property type="term" value="F:FMN binding"/>
    <property type="evidence" value="ECO:0007669"/>
    <property type="project" value="InterPro"/>
</dbReference>
<accession>A0A2R7Z1X6</accession>
<feature type="domain" description="FMN-binding" evidence="3">
    <location>
        <begin position="80"/>
        <end position="158"/>
    </location>
</feature>
<comment type="caution">
    <text evidence="4">The sequence shown here is derived from an EMBL/GenBank/DDBJ whole genome shotgun (WGS) entry which is preliminary data.</text>
</comment>
<keyword evidence="5" id="KW-1185">Reference proteome</keyword>
<sequence>MRRIVLWLSSTAVVLALLFGYHTSFAGPLAATGPLSSFTAGVLAAPATSGSSSSPSTTPASGSTPSDTSSTTVTGDVAQTRWGPVQVEVSVSGSEITGVSVVQYPDDNPRDAEINAYALPVLVQETMSAQSSSIDMVSGATYTSVGYQQSLQSALDRAGL</sequence>
<feature type="region of interest" description="Disordered" evidence="1">
    <location>
        <begin position="47"/>
        <end position="81"/>
    </location>
</feature>
<dbReference type="EMBL" id="PYXZ01000001">
    <property type="protein sequence ID" value="PUA82256.1"/>
    <property type="molecule type" value="Genomic_DNA"/>
</dbReference>
<dbReference type="RefSeq" id="WP_108342442.1">
    <property type="nucleotide sequence ID" value="NZ_PYXZ01000001.1"/>
</dbReference>
<evidence type="ECO:0000313" key="4">
    <source>
        <dbReference type="EMBL" id="PUA82256.1"/>
    </source>
</evidence>
<feature type="chain" id="PRO_5015349715" evidence="2">
    <location>
        <begin position="27"/>
        <end position="160"/>
    </location>
</feature>
<evidence type="ECO:0000313" key="5">
    <source>
        <dbReference type="Proteomes" id="UP000244867"/>
    </source>
</evidence>
<feature type="compositionally biased region" description="Low complexity" evidence="1">
    <location>
        <begin position="47"/>
        <end position="78"/>
    </location>
</feature>
<dbReference type="SMART" id="SM00900">
    <property type="entry name" value="FMN_bind"/>
    <property type="match status" value="1"/>
</dbReference>
<reference evidence="4 5" key="1">
    <citation type="submission" date="2018-03" db="EMBL/GenBank/DDBJ databases">
        <authorList>
            <person name="Keele B.F."/>
        </authorList>
    </citation>
    <scope>NUCLEOTIDE SEQUENCE [LARGE SCALE GENOMIC DNA]</scope>
    <source>
        <strain evidence="4 5">IB-3</strain>
    </source>
</reference>
<gene>
    <name evidence="4" type="ORF">C7S10_00390</name>
</gene>
<evidence type="ECO:0000256" key="1">
    <source>
        <dbReference type="SAM" id="MobiDB-lite"/>
    </source>
</evidence>
<organism evidence="4 5">
    <name type="scientific">Nocardioides currus</name>
    <dbReference type="NCBI Taxonomy" id="2133958"/>
    <lineage>
        <taxon>Bacteria</taxon>
        <taxon>Bacillati</taxon>
        <taxon>Actinomycetota</taxon>
        <taxon>Actinomycetes</taxon>
        <taxon>Propionibacteriales</taxon>
        <taxon>Nocardioidaceae</taxon>
        <taxon>Nocardioides</taxon>
    </lineage>
</organism>